<dbReference type="Pfam" id="PF07690">
    <property type="entry name" value="MFS_1"/>
    <property type="match status" value="1"/>
</dbReference>
<feature type="transmembrane region" description="Helical" evidence="6">
    <location>
        <begin position="355"/>
        <end position="377"/>
    </location>
</feature>
<proteinExistence type="predicted"/>
<evidence type="ECO:0000313" key="9">
    <source>
        <dbReference type="Proteomes" id="UP000566819"/>
    </source>
</evidence>
<gene>
    <name evidence="8" type="ORF">G7Y89_g14781</name>
</gene>
<dbReference type="EMBL" id="JAAMPI010002049">
    <property type="protein sequence ID" value="KAF4619066.1"/>
    <property type="molecule type" value="Genomic_DNA"/>
</dbReference>
<feature type="transmembrane region" description="Helical" evidence="6">
    <location>
        <begin position="454"/>
        <end position="478"/>
    </location>
</feature>
<accession>A0A8H4QXM9</accession>
<feature type="transmembrane region" description="Helical" evidence="6">
    <location>
        <begin position="218"/>
        <end position="235"/>
    </location>
</feature>
<keyword evidence="9" id="KW-1185">Reference proteome</keyword>
<reference evidence="8 9" key="1">
    <citation type="submission" date="2020-03" db="EMBL/GenBank/DDBJ databases">
        <title>Draft Genome Sequence of Cudoniella acicularis.</title>
        <authorList>
            <person name="Buettner E."/>
            <person name="Kellner H."/>
        </authorList>
    </citation>
    <scope>NUCLEOTIDE SEQUENCE [LARGE SCALE GENOMIC DNA]</scope>
    <source>
        <strain evidence="8 9">DSM 108380</strain>
    </source>
</reference>
<dbReference type="Proteomes" id="UP000566819">
    <property type="component" value="Unassembled WGS sequence"/>
</dbReference>
<feature type="transmembrane region" description="Helical" evidence="6">
    <location>
        <begin position="503"/>
        <end position="528"/>
    </location>
</feature>
<feature type="transmembrane region" description="Helical" evidence="6">
    <location>
        <begin position="540"/>
        <end position="559"/>
    </location>
</feature>
<dbReference type="InterPro" id="IPR036259">
    <property type="entry name" value="MFS_trans_sf"/>
</dbReference>
<dbReference type="PANTHER" id="PTHR23504:SF16">
    <property type="entry name" value="TRANSPORTER, PUTATIVE (AFU_ORTHOLOGUE AFUA_1G13970)-RELATED"/>
    <property type="match status" value="1"/>
</dbReference>
<dbReference type="SUPFAM" id="SSF103473">
    <property type="entry name" value="MFS general substrate transporter"/>
    <property type="match status" value="1"/>
</dbReference>
<dbReference type="Gene3D" id="1.20.1250.20">
    <property type="entry name" value="MFS general substrate transporter like domains"/>
    <property type="match status" value="1"/>
</dbReference>
<feature type="transmembrane region" description="Helical" evidence="6">
    <location>
        <begin position="247"/>
        <end position="265"/>
    </location>
</feature>
<feature type="transmembrane region" description="Helical" evidence="6">
    <location>
        <begin position="571"/>
        <end position="591"/>
    </location>
</feature>
<evidence type="ECO:0000256" key="4">
    <source>
        <dbReference type="ARBA" id="ARBA00022989"/>
    </source>
</evidence>
<evidence type="ECO:0000256" key="2">
    <source>
        <dbReference type="ARBA" id="ARBA00022448"/>
    </source>
</evidence>
<dbReference type="PANTHER" id="PTHR23504">
    <property type="entry name" value="MAJOR FACILITATOR SUPERFAMILY DOMAIN-CONTAINING PROTEIN 10"/>
    <property type="match status" value="1"/>
</dbReference>
<organism evidence="8 9">
    <name type="scientific">Cudoniella acicularis</name>
    <dbReference type="NCBI Taxonomy" id="354080"/>
    <lineage>
        <taxon>Eukaryota</taxon>
        <taxon>Fungi</taxon>
        <taxon>Dikarya</taxon>
        <taxon>Ascomycota</taxon>
        <taxon>Pezizomycotina</taxon>
        <taxon>Leotiomycetes</taxon>
        <taxon>Helotiales</taxon>
        <taxon>Tricladiaceae</taxon>
        <taxon>Cudoniella</taxon>
    </lineage>
</organism>
<evidence type="ECO:0000256" key="5">
    <source>
        <dbReference type="ARBA" id="ARBA00023136"/>
    </source>
</evidence>
<dbReference type="InterPro" id="IPR001958">
    <property type="entry name" value="Tet-R_TetA/multi-R_MdtG-like"/>
</dbReference>
<dbReference type="PROSITE" id="PS50850">
    <property type="entry name" value="MFS"/>
    <property type="match status" value="1"/>
</dbReference>
<comment type="caution">
    <text evidence="8">The sequence shown here is derived from an EMBL/GenBank/DDBJ whole genome shotgun (WGS) entry which is preliminary data.</text>
</comment>
<evidence type="ECO:0000256" key="6">
    <source>
        <dbReference type="SAM" id="Phobius"/>
    </source>
</evidence>
<comment type="subcellular location">
    <subcellularLocation>
        <location evidence="1">Membrane</location>
        <topology evidence="1">Multi-pass membrane protein</topology>
    </subcellularLocation>
</comment>
<name>A0A8H4QXM9_9HELO</name>
<evidence type="ECO:0000256" key="1">
    <source>
        <dbReference type="ARBA" id="ARBA00004141"/>
    </source>
</evidence>
<feature type="domain" description="Major facilitator superfamily (MFS) profile" evidence="7">
    <location>
        <begin position="174"/>
        <end position="674"/>
    </location>
</feature>
<dbReference type="InterPro" id="IPR011701">
    <property type="entry name" value="MFS"/>
</dbReference>
<dbReference type="InterPro" id="IPR020846">
    <property type="entry name" value="MFS_dom"/>
</dbReference>
<evidence type="ECO:0000313" key="8">
    <source>
        <dbReference type="EMBL" id="KAF4619066.1"/>
    </source>
</evidence>
<feature type="transmembrane region" description="Helical" evidence="6">
    <location>
        <begin position="177"/>
        <end position="198"/>
    </location>
</feature>
<dbReference type="PRINTS" id="PR01035">
    <property type="entry name" value="TCRTETA"/>
</dbReference>
<dbReference type="Gene3D" id="3.90.550.50">
    <property type="match status" value="1"/>
</dbReference>
<keyword evidence="3 6" id="KW-0812">Transmembrane</keyword>
<evidence type="ECO:0000259" key="7">
    <source>
        <dbReference type="PROSITE" id="PS50850"/>
    </source>
</evidence>
<keyword evidence="2" id="KW-0813">Transport</keyword>
<dbReference type="GO" id="GO:0016020">
    <property type="term" value="C:membrane"/>
    <property type="evidence" value="ECO:0007669"/>
    <property type="project" value="UniProtKB-SubCell"/>
</dbReference>
<dbReference type="OrthoDB" id="10262656at2759"/>
<keyword evidence="5 6" id="KW-0472">Membrane</keyword>
<evidence type="ECO:0000256" key="3">
    <source>
        <dbReference type="ARBA" id="ARBA00022692"/>
    </source>
</evidence>
<feature type="transmembrane region" description="Helical" evidence="6">
    <location>
        <begin position="306"/>
        <end position="329"/>
    </location>
</feature>
<dbReference type="AlphaFoldDB" id="A0A8H4QXM9"/>
<sequence>MTNQMGFLGRDDQMKSDGDLVAERICGAALEVELENKLIRQASLVEAGDVAEPRHASLKSFSRPNHVNRSAPAQQDFLWLKWGFNDIHGSTSSSPVSATSSGDPLLVNGGSYSSDSQITLEAKRRSVTIDRFEQDPFKFSKETSKQHDIYDDDDIEEAKTPGPVTWLSLPRKDQLSILFLCRLVDFLQVASLQAYVFYQLKSFNPSLSDAEISTQAGILQGCFTGAQVLTAILWGKVADSSSGGRKLVIFIGVGGTAVSCLGYGFSTTFWQAVCFRILGGGINGIVGVIRTMIAEITKEKKYQSRAFLILPMSFNVAGILGPVMGGLLADPASTMPDSFGPGADFGWSWLQTYPYALPSILNFLFLAATTLIVFFFLEETLKEKRGEFDLGLHLASRFSSFVLRRPNPRSYKMLQAATSSYHLPLQSFEESFEPKVLTDPPRKLPFRRIWTRNVIFTLITITFFDFHLGAFGNLWSLFLSTPRTISDSSASIRSLPFSFNGGLGMPAATVGFATSILGILGMLLQLFLYPPVQARLGTLLSFRAFLLLFPFAYFLAPYLAVLPSSTNGSEAASGAFIWIGIILVLLLQVTARTFTLPATIILLNNCSPHPSVLGTVHGLGQSTSAAFRTIGPIVGGMWYGFGLEEGVVGAAWWGITAVSATGCVMAFWVYEGSGHEIFLEGERDDVLEGDMVEDGEGKKSPSSVYNVLNNIPVQQTPLTPQLTIEQETIAALRAEGIVIIFKTGAQEVSELAIHLGTTLRHLSERDILFFSDLQGSIGPFTIHDALRNVNQDIRQNDEDFEIYRAMRSYQSTGQNIEDLKESRSKRDDRSGWRLDKYKFLHMAEETYEMRPNARWYVFIETDSYVFWDNLVTWLSKLDSTKPLYMGCEVWLGDDAFAHGGTAGTGCQLG</sequence>
<dbReference type="GO" id="GO:0022857">
    <property type="term" value="F:transmembrane transporter activity"/>
    <property type="evidence" value="ECO:0007669"/>
    <property type="project" value="InterPro"/>
</dbReference>
<feature type="transmembrane region" description="Helical" evidence="6">
    <location>
        <begin position="277"/>
        <end position="294"/>
    </location>
</feature>
<protein>
    <recommendedName>
        <fullName evidence="7">Major facilitator superfamily (MFS) profile domain-containing protein</fullName>
    </recommendedName>
</protein>
<keyword evidence="4 6" id="KW-1133">Transmembrane helix</keyword>